<dbReference type="NCBIfam" id="TIGR01554">
    <property type="entry name" value="major_cap_HK97"/>
    <property type="match status" value="1"/>
</dbReference>
<dbReference type="EMBL" id="LAZR01030382">
    <property type="protein sequence ID" value="KKL56775.1"/>
    <property type="molecule type" value="Genomic_DNA"/>
</dbReference>
<comment type="subcellular location">
    <subcellularLocation>
        <location evidence="1">Virion</location>
    </subcellularLocation>
</comment>
<comment type="caution">
    <text evidence="4">The sequence shown here is derived from an EMBL/GenBank/DDBJ whole genome shotgun (WGS) entry which is preliminary data.</text>
</comment>
<dbReference type="Gene3D" id="3.30.2400.10">
    <property type="entry name" value="Major capsid protein gp5"/>
    <property type="match status" value="1"/>
</dbReference>
<protein>
    <recommendedName>
        <fullName evidence="3">Phage capsid-like C-terminal domain-containing protein</fullName>
    </recommendedName>
</protein>
<sequence length="294" mass="31937">LQPQVSGGIIERMYDVGDILSRVSSDPIGANSNSMLYNAVDESSRADGSRYGGVLGYWLAEAGTKTKSKPTFRQMELKLKKVAALCYATDELLDDATALESWLGRTVPEELRFQVESAFYRGNGVGKPLGIMSSPCLVSVTRIDANEVDQTDIANMWARRWQGVNDYVWLANASVFPQLINLTVGNFPFLLPVASGGQGDPAFSIYGKAYIESEYTYALGTTGDIMLASLSQYQTINKGGVQAATSIHVQFLTDESVFRFVYRTDGQPLWNSALTPYDAGSTLSPFVVLAAASS</sequence>
<dbReference type="InterPro" id="IPR024455">
    <property type="entry name" value="Phage_capsid"/>
</dbReference>
<name>A0A0F9FHR5_9ZZZZ</name>
<dbReference type="Pfam" id="PF05065">
    <property type="entry name" value="Phage_capsid"/>
    <property type="match status" value="1"/>
</dbReference>
<gene>
    <name evidence="4" type="ORF">LCGC14_2242060</name>
</gene>
<organism evidence="4">
    <name type="scientific">marine sediment metagenome</name>
    <dbReference type="NCBI Taxonomy" id="412755"/>
    <lineage>
        <taxon>unclassified sequences</taxon>
        <taxon>metagenomes</taxon>
        <taxon>ecological metagenomes</taxon>
    </lineage>
</organism>
<evidence type="ECO:0000259" key="3">
    <source>
        <dbReference type="Pfam" id="PF05065"/>
    </source>
</evidence>
<dbReference type="SUPFAM" id="SSF56563">
    <property type="entry name" value="Major capsid protein gp5"/>
    <property type="match status" value="1"/>
</dbReference>
<feature type="domain" description="Phage capsid-like C-terminal" evidence="3">
    <location>
        <begin position="2"/>
        <end position="277"/>
    </location>
</feature>
<reference evidence="4" key="1">
    <citation type="journal article" date="2015" name="Nature">
        <title>Complex archaea that bridge the gap between prokaryotes and eukaryotes.</title>
        <authorList>
            <person name="Spang A."/>
            <person name="Saw J.H."/>
            <person name="Jorgensen S.L."/>
            <person name="Zaremba-Niedzwiedzka K."/>
            <person name="Martijn J."/>
            <person name="Lind A.E."/>
            <person name="van Eijk R."/>
            <person name="Schleper C."/>
            <person name="Guy L."/>
            <person name="Ettema T.J."/>
        </authorList>
    </citation>
    <scope>NUCLEOTIDE SEQUENCE</scope>
</reference>
<keyword evidence="2" id="KW-0946">Virion</keyword>
<dbReference type="InterPro" id="IPR054612">
    <property type="entry name" value="Phage_capsid-like_C"/>
</dbReference>
<evidence type="ECO:0000256" key="1">
    <source>
        <dbReference type="ARBA" id="ARBA00004328"/>
    </source>
</evidence>
<dbReference type="GO" id="GO:0044423">
    <property type="term" value="C:virion component"/>
    <property type="evidence" value="ECO:0007669"/>
    <property type="project" value="UniProtKB-KW"/>
</dbReference>
<dbReference type="AlphaFoldDB" id="A0A0F9FHR5"/>
<accession>A0A0F9FHR5</accession>
<proteinExistence type="predicted"/>
<evidence type="ECO:0000313" key="4">
    <source>
        <dbReference type="EMBL" id="KKL56775.1"/>
    </source>
</evidence>
<feature type="non-terminal residue" evidence="4">
    <location>
        <position position="1"/>
    </location>
</feature>
<evidence type="ECO:0000256" key="2">
    <source>
        <dbReference type="ARBA" id="ARBA00022844"/>
    </source>
</evidence>